<sequence>MTDSQALWFLHNSPHYERLIQKPPVLPGYDLSSEWILRATPPLVYQSGRQEAAYLYGSFSSVNLWCPPMGLDGRDERPQTSRREFVSSQISISIAVIQVRSCTAGYYWMK</sequence>
<dbReference type="EMBL" id="BGPR01022282">
    <property type="protein sequence ID" value="GBN88448.1"/>
    <property type="molecule type" value="Genomic_DNA"/>
</dbReference>
<gene>
    <name evidence="1" type="ORF">AVEN_7722_1</name>
</gene>
<reference evidence="1 2" key="1">
    <citation type="journal article" date="2019" name="Sci. Rep.">
        <title>Orb-weaving spider Araneus ventricosus genome elucidates the spidroin gene catalogue.</title>
        <authorList>
            <person name="Kono N."/>
            <person name="Nakamura H."/>
            <person name="Ohtoshi R."/>
            <person name="Moran D.A.P."/>
            <person name="Shinohara A."/>
            <person name="Yoshida Y."/>
            <person name="Fujiwara M."/>
            <person name="Mori M."/>
            <person name="Tomita M."/>
            <person name="Arakawa K."/>
        </authorList>
    </citation>
    <scope>NUCLEOTIDE SEQUENCE [LARGE SCALE GENOMIC DNA]</scope>
</reference>
<proteinExistence type="predicted"/>
<evidence type="ECO:0000313" key="2">
    <source>
        <dbReference type="Proteomes" id="UP000499080"/>
    </source>
</evidence>
<evidence type="ECO:0000313" key="1">
    <source>
        <dbReference type="EMBL" id="GBN88448.1"/>
    </source>
</evidence>
<organism evidence="1 2">
    <name type="scientific">Araneus ventricosus</name>
    <name type="common">Orbweaver spider</name>
    <name type="synonym">Epeira ventricosa</name>
    <dbReference type="NCBI Taxonomy" id="182803"/>
    <lineage>
        <taxon>Eukaryota</taxon>
        <taxon>Metazoa</taxon>
        <taxon>Ecdysozoa</taxon>
        <taxon>Arthropoda</taxon>
        <taxon>Chelicerata</taxon>
        <taxon>Arachnida</taxon>
        <taxon>Araneae</taxon>
        <taxon>Araneomorphae</taxon>
        <taxon>Entelegynae</taxon>
        <taxon>Araneoidea</taxon>
        <taxon>Araneidae</taxon>
        <taxon>Araneus</taxon>
    </lineage>
</organism>
<dbReference type="Proteomes" id="UP000499080">
    <property type="component" value="Unassembled WGS sequence"/>
</dbReference>
<protein>
    <submittedName>
        <fullName evidence="1">Uncharacterized protein</fullName>
    </submittedName>
</protein>
<accession>A0A4Y2SJK6</accession>
<name>A0A4Y2SJK6_ARAVE</name>
<dbReference type="AlphaFoldDB" id="A0A4Y2SJK6"/>
<keyword evidence="2" id="KW-1185">Reference proteome</keyword>
<comment type="caution">
    <text evidence="1">The sequence shown here is derived from an EMBL/GenBank/DDBJ whole genome shotgun (WGS) entry which is preliminary data.</text>
</comment>